<reference evidence="7 8" key="1">
    <citation type="journal article" date="1993" name="J. Dent. Res.">
        <title>The isolation and characterization of milleri group streptococci from dental periapical abscesses.</title>
        <authorList>
            <person name="Fisher L.E."/>
            <person name="Russell R.R."/>
        </authorList>
    </citation>
    <scope>NUCLEOTIDE SEQUENCE [LARGE SCALE GENOMIC DNA]</scope>
    <source>
        <strain evidence="7 8">OUP21</strain>
    </source>
</reference>
<keyword evidence="2 5" id="KW-0812">Transmembrane</keyword>
<feature type="domain" description="ABC-2 type transporter transmembrane" evidence="6">
    <location>
        <begin position="50"/>
        <end position="223"/>
    </location>
</feature>
<gene>
    <name evidence="7" type="ORF">C6A27_09295</name>
</gene>
<feature type="transmembrane region" description="Helical" evidence="5">
    <location>
        <begin position="207"/>
        <end position="225"/>
    </location>
</feature>
<evidence type="ECO:0000256" key="2">
    <source>
        <dbReference type="ARBA" id="ARBA00022692"/>
    </source>
</evidence>
<feature type="transmembrane region" description="Helical" evidence="5">
    <location>
        <begin position="50"/>
        <end position="72"/>
    </location>
</feature>
<feature type="transmembrane region" description="Helical" evidence="5">
    <location>
        <begin position="93"/>
        <end position="115"/>
    </location>
</feature>
<feature type="transmembrane region" description="Helical" evidence="5">
    <location>
        <begin position="21"/>
        <end position="38"/>
    </location>
</feature>
<keyword evidence="4 5" id="KW-0472">Membrane</keyword>
<dbReference type="InterPro" id="IPR013525">
    <property type="entry name" value="ABC2_TM"/>
</dbReference>
<dbReference type="AlphaFoldDB" id="A0A2T0FY86"/>
<dbReference type="RefSeq" id="WP_106384744.1">
    <property type="nucleotide sequence ID" value="NZ_PVSZ01000020.1"/>
</dbReference>
<evidence type="ECO:0000256" key="1">
    <source>
        <dbReference type="ARBA" id="ARBA00004141"/>
    </source>
</evidence>
<evidence type="ECO:0000256" key="4">
    <source>
        <dbReference type="ARBA" id="ARBA00023136"/>
    </source>
</evidence>
<evidence type="ECO:0000313" key="7">
    <source>
        <dbReference type="EMBL" id="PRT68801.1"/>
    </source>
</evidence>
<keyword evidence="3 5" id="KW-1133">Transmembrane helix</keyword>
<accession>A0A2T0FY86</accession>
<dbReference type="EMBL" id="PVSZ01000020">
    <property type="protein sequence ID" value="PRT68801.1"/>
    <property type="molecule type" value="Genomic_DNA"/>
</dbReference>
<dbReference type="GO" id="GO:0016020">
    <property type="term" value="C:membrane"/>
    <property type="evidence" value="ECO:0007669"/>
    <property type="project" value="UniProtKB-SubCell"/>
</dbReference>
<organism evidence="7 8">
    <name type="scientific">Streptococcus anginosus</name>
    <dbReference type="NCBI Taxonomy" id="1328"/>
    <lineage>
        <taxon>Bacteria</taxon>
        <taxon>Bacillati</taxon>
        <taxon>Bacillota</taxon>
        <taxon>Bacilli</taxon>
        <taxon>Lactobacillales</taxon>
        <taxon>Streptococcaceae</taxon>
        <taxon>Streptococcus</taxon>
        <taxon>Streptococcus anginosus group</taxon>
    </lineage>
</organism>
<comment type="subcellular location">
    <subcellularLocation>
        <location evidence="1">Membrane</location>
        <topology evidence="1">Multi-pass membrane protein</topology>
    </subcellularLocation>
</comment>
<sequence>MFNRLKALVWLRNQVIITNKNLLVQVLMPYGLLFIYKNFMNLDESKGLDLMFLCLSTAIAMSVGSTVSTIIAEEKEKNNLKTLLLSGVRPHEYLISVLVHPVIITVINMILFPILANADISKMYLEYGMVVMLTAMAVILINLCIGAISSTQSKAQINGLPIMLIIAMGPNLSQMNTDVADFIRYTFLGAYTDLFTKTDFNLNSRSFQILIIWIIGLLIITSIALKFNKSSKSKKNFFKKQINEITEEKHA</sequence>
<proteinExistence type="predicted"/>
<dbReference type="Pfam" id="PF12698">
    <property type="entry name" value="ABC2_membrane_3"/>
    <property type="match status" value="1"/>
</dbReference>
<dbReference type="Proteomes" id="UP000238573">
    <property type="component" value="Unassembled WGS sequence"/>
</dbReference>
<dbReference type="GO" id="GO:0140359">
    <property type="term" value="F:ABC-type transporter activity"/>
    <property type="evidence" value="ECO:0007669"/>
    <property type="project" value="InterPro"/>
</dbReference>
<evidence type="ECO:0000259" key="6">
    <source>
        <dbReference type="Pfam" id="PF12698"/>
    </source>
</evidence>
<evidence type="ECO:0000256" key="5">
    <source>
        <dbReference type="SAM" id="Phobius"/>
    </source>
</evidence>
<comment type="caution">
    <text evidence="7">The sequence shown here is derived from an EMBL/GenBank/DDBJ whole genome shotgun (WGS) entry which is preliminary data.</text>
</comment>
<name>A0A2T0FY86_STRAP</name>
<protein>
    <submittedName>
        <fullName evidence="7">ABC transporter</fullName>
    </submittedName>
</protein>
<evidence type="ECO:0000256" key="3">
    <source>
        <dbReference type="ARBA" id="ARBA00022989"/>
    </source>
</evidence>
<feature type="transmembrane region" description="Helical" evidence="5">
    <location>
        <begin position="127"/>
        <end position="148"/>
    </location>
</feature>
<evidence type="ECO:0000313" key="8">
    <source>
        <dbReference type="Proteomes" id="UP000238573"/>
    </source>
</evidence>
<feature type="transmembrane region" description="Helical" evidence="5">
    <location>
        <begin position="155"/>
        <end position="172"/>
    </location>
</feature>